<dbReference type="RefSeq" id="WP_024484992.1">
    <property type="nucleotide sequence ID" value="NZ_CAMKUH010000015.1"/>
</dbReference>
<dbReference type="Pfam" id="PF00419">
    <property type="entry name" value="Fimbrial"/>
    <property type="match status" value="1"/>
</dbReference>
<evidence type="ECO:0000256" key="1">
    <source>
        <dbReference type="SAM" id="SignalP"/>
    </source>
</evidence>
<name>A0A4U9VCK3_SERFO</name>
<feature type="domain" description="Fimbrial-type adhesion" evidence="2">
    <location>
        <begin position="28"/>
        <end position="170"/>
    </location>
</feature>
<dbReference type="GeneID" id="30318968"/>
<dbReference type="AlphaFoldDB" id="A0A4U9VCK3"/>
<feature type="signal peptide" evidence="1">
    <location>
        <begin position="1"/>
        <end position="24"/>
    </location>
</feature>
<sequence>MNTLLKHSSLALLIMTAGYNAAMAAVNINITGRVIASPCEVNNNLSNLDVNLGQNIQASTLAAAGAGTTPTPFNLELKSCPVGTDNVKVTFTGTAAAAPQTDMYMNTGVATPLAVELSSGSTILGNNSSLTQPVLSDRSVTYALSARAVTSTGNVTTGSIAAVVQADFTYN</sequence>
<feature type="chain" id="PRO_5020243504" evidence="1">
    <location>
        <begin position="25"/>
        <end position="171"/>
    </location>
</feature>
<dbReference type="InterPro" id="IPR000259">
    <property type="entry name" value="Adhesion_dom_fimbrial"/>
</dbReference>
<dbReference type="GO" id="GO:0043709">
    <property type="term" value="P:cell adhesion involved in single-species biofilm formation"/>
    <property type="evidence" value="ECO:0007669"/>
    <property type="project" value="TreeGrafter"/>
</dbReference>
<gene>
    <name evidence="3" type="primary">fimG_5</name>
    <name evidence="3" type="ORF">NCTC12965_04566</name>
</gene>
<keyword evidence="1" id="KW-0732">Signal</keyword>
<organism evidence="3">
    <name type="scientific">Serratia fonticola</name>
    <dbReference type="NCBI Taxonomy" id="47917"/>
    <lineage>
        <taxon>Bacteria</taxon>
        <taxon>Pseudomonadati</taxon>
        <taxon>Pseudomonadota</taxon>
        <taxon>Gammaproteobacteria</taxon>
        <taxon>Enterobacterales</taxon>
        <taxon>Yersiniaceae</taxon>
        <taxon>Serratia</taxon>
    </lineage>
</organism>
<proteinExistence type="predicted"/>
<accession>A0A4U9VCK3</accession>
<evidence type="ECO:0000259" key="2">
    <source>
        <dbReference type="Pfam" id="PF00419"/>
    </source>
</evidence>
<reference evidence="3" key="1">
    <citation type="submission" date="2019-05" db="EMBL/GenBank/DDBJ databases">
        <authorList>
            <consortium name="Pathogen Informatics"/>
        </authorList>
    </citation>
    <scope>NUCLEOTIDE SEQUENCE [LARGE SCALE GENOMIC DNA]</scope>
    <source>
        <strain evidence="3">NCTC12965</strain>
    </source>
</reference>
<dbReference type="GO" id="GO:0009289">
    <property type="term" value="C:pilus"/>
    <property type="evidence" value="ECO:0007669"/>
    <property type="project" value="InterPro"/>
</dbReference>
<dbReference type="Gene3D" id="2.60.40.1090">
    <property type="entry name" value="Fimbrial-type adhesion domain"/>
    <property type="match status" value="1"/>
</dbReference>
<dbReference type="PANTHER" id="PTHR33420:SF27">
    <property type="entry name" value="PROTEIN FIMG"/>
    <property type="match status" value="1"/>
</dbReference>
<dbReference type="InterPro" id="IPR050263">
    <property type="entry name" value="Bact_Fimbrial_Adh_Pro"/>
</dbReference>
<protein>
    <submittedName>
        <fullName evidence="3">Fimbrial-like adhesin protein SfmF</fullName>
    </submittedName>
</protein>
<dbReference type="InterPro" id="IPR036937">
    <property type="entry name" value="Adhesion_dom_fimbrial_sf"/>
</dbReference>
<dbReference type="PANTHER" id="PTHR33420">
    <property type="entry name" value="FIMBRIAL SUBUNIT ELFA-RELATED"/>
    <property type="match status" value="1"/>
</dbReference>
<dbReference type="SUPFAM" id="SSF49401">
    <property type="entry name" value="Bacterial adhesins"/>
    <property type="match status" value="1"/>
</dbReference>
<dbReference type="EMBL" id="CABEEZ010000097">
    <property type="protein sequence ID" value="VTR40854.1"/>
    <property type="molecule type" value="Genomic_DNA"/>
</dbReference>
<evidence type="ECO:0000313" key="3">
    <source>
        <dbReference type="EMBL" id="VTR40854.1"/>
    </source>
</evidence>
<dbReference type="InterPro" id="IPR008966">
    <property type="entry name" value="Adhesion_dom_sf"/>
</dbReference>